<dbReference type="PANTHER" id="PTHR21664:SF1">
    <property type="entry name" value="NUDC DOMAIN-CONTAINING PROTEIN 1"/>
    <property type="match status" value="1"/>
</dbReference>
<evidence type="ECO:0000256" key="1">
    <source>
        <dbReference type="ARBA" id="ARBA00004123"/>
    </source>
</evidence>
<keyword evidence="4" id="KW-0963">Cytoplasm</keyword>
<evidence type="ECO:0000256" key="4">
    <source>
        <dbReference type="ARBA" id="ARBA00022490"/>
    </source>
</evidence>
<gene>
    <name evidence="7" type="ORF">TKK_007870</name>
</gene>
<organism evidence="7 8">
    <name type="scientific">Trichogramma kaykai</name>
    <dbReference type="NCBI Taxonomy" id="54128"/>
    <lineage>
        <taxon>Eukaryota</taxon>
        <taxon>Metazoa</taxon>
        <taxon>Ecdysozoa</taxon>
        <taxon>Arthropoda</taxon>
        <taxon>Hexapoda</taxon>
        <taxon>Insecta</taxon>
        <taxon>Pterygota</taxon>
        <taxon>Neoptera</taxon>
        <taxon>Endopterygota</taxon>
        <taxon>Hymenoptera</taxon>
        <taxon>Apocrita</taxon>
        <taxon>Proctotrupomorpha</taxon>
        <taxon>Chalcidoidea</taxon>
        <taxon>Trichogrammatidae</taxon>
        <taxon>Trichogramma</taxon>
    </lineage>
</organism>
<dbReference type="InterPro" id="IPR037895">
    <property type="entry name" value="NUDCD1"/>
</dbReference>
<evidence type="ECO:0000313" key="7">
    <source>
        <dbReference type="EMBL" id="KAL3398746.1"/>
    </source>
</evidence>
<dbReference type="SUPFAM" id="SSF49764">
    <property type="entry name" value="HSP20-like chaperones"/>
    <property type="match status" value="1"/>
</dbReference>
<evidence type="ECO:0000256" key="3">
    <source>
        <dbReference type="ARBA" id="ARBA00018915"/>
    </source>
</evidence>
<sequence>MKVIELRPNRELLNVKFETYLYDQNVFFQRKFDKKLQTEILRLEPDSSQDSLLEAKLFAYHNHLFRNPYDSSCWFIDNDGQVWCFNNEESSLQLKLDKAASIKLTKSVYNPSIGFGSQNVISITNGGGVLELFIEGNGKFNHFLFEDIEAGVIFDTRYIKETDNIIVALNAIHENDTKKVSKLILLTYHLDNSVKDEPLSIKLVKKQILRVKGSINHVYTEKNGQYCNIISSDQIEFEYDSVNPIKSEDNNSNTDSLIKIPRYYWSQDEDSLTVYMKIPDTLTQFSEKVKTTSLGVDVTIEDVILLKGETPYRLEPNLTTFKRDKDTLQVELIKAENGLMWNELIKGDTGGEYLPNEALAAEVHAKLAHLCSDEIVTREKNQSSIGFNTEQLEECDLNSEENILQRIDLKSNSISHLVMLGINNRVLFAENQSTGLSICLRHDNDGCIWNTVENGNDWDLKHSFTFPGFGYIEASKTNKKFCIAPFDRSIVLIIEWARHALLYERPKKNATVGRQAILDFENGMTQILGAVAFNQHLIILTKDSLLQMEICL</sequence>
<evidence type="ECO:0000313" key="8">
    <source>
        <dbReference type="Proteomes" id="UP001627154"/>
    </source>
</evidence>
<dbReference type="PANTHER" id="PTHR21664">
    <property type="entry name" value="CHRONIC MYELOGENOUS LEUKEMIA TUMOR ANTIGEN 66"/>
    <property type="match status" value="1"/>
</dbReference>
<dbReference type="EMBL" id="JBJJXI010000059">
    <property type="protein sequence ID" value="KAL3398746.1"/>
    <property type="molecule type" value="Genomic_DNA"/>
</dbReference>
<dbReference type="GO" id="GO:0005634">
    <property type="term" value="C:nucleus"/>
    <property type="evidence" value="ECO:0007669"/>
    <property type="project" value="UniProtKB-SubCell"/>
</dbReference>
<evidence type="ECO:0000259" key="6">
    <source>
        <dbReference type="PROSITE" id="PS51203"/>
    </source>
</evidence>
<evidence type="ECO:0000256" key="5">
    <source>
        <dbReference type="ARBA" id="ARBA00023242"/>
    </source>
</evidence>
<dbReference type="InterPro" id="IPR007052">
    <property type="entry name" value="CS_dom"/>
</dbReference>
<evidence type="ECO:0000256" key="2">
    <source>
        <dbReference type="ARBA" id="ARBA00004496"/>
    </source>
</evidence>
<dbReference type="PROSITE" id="PS51203">
    <property type="entry name" value="CS"/>
    <property type="match status" value="1"/>
</dbReference>
<dbReference type="Proteomes" id="UP001627154">
    <property type="component" value="Unassembled WGS sequence"/>
</dbReference>
<dbReference type="InterPro" id="IPR008978">
    <property type="entry name" value="HSP20-like_chaperone"/>
</dbReference>
<name>A0ABD2X022_9HYME</name>
<accession>A0ABD2X022</accession>
<proteinExistence type="predicted"/>
<feature type="domain" description="CS" evidence="6">
    <location>
        <begin position="258"/>
        <end position="345"/>
    </location>
</feature>
<dbReference type="Gene3D" id="2.60.40.790">
    <property type="match status" value="1"/>
</dbReference>
<protein>
    <recommendedName>
        <fullName evidence="3">NudC domain-containing protein 1</fullName>
    </recommendedName>
</protein>
<dbReference type="GO" id="GO:0005737">
    <property type="term" value="C:cytoplasm"/>
    <property type="evidence" value="ECO:0007669"/>
    <property type="project" value="UniProtKB-SubCell"/>
</dbReference>
<keyword evidence="5" id="KW-0539">Nucleus</keyword>
<keyword evidence="8" id="KW-1185">Reference proteome</keyword>
<reference evidence="7 8" key="1">
    <citation type="journal article" date="2024" name="bioRxiv">
        <title>A reference genome for Trichogramma kaykai: A tiny desert-dwelling parasitoid wasp with competing sex-ratio distorters.</title>
        <authorList>
            <person name="Culotta J."/>
            <person name="Lindsey A.R."/>
        </authorList>
    </citation>
    <scope>NUCLEOTIDE SEQUENCE [LARGE SCALE GENOMIC DNA]</scope>
    <source>
        <strain evidence="7 8">KSX58</strain>
    </source>
</reference>
<comment type="caution">
    <text evidence="7">The sequence shown here is derived from an EMBL/GenBank/DDBJ whole genome shotgun (WGS) entry which is preliminary data.</text>
</comment>
<dbReference type="AlphaFoldDB" id="A0ABD2X022"/>
<comment type="subcellular location">
    <subcellularLocation>
        <location evidence="2">Cytoplasm</location>
    </subcellularLocation>
    <subcellularLocation>
        <location evidence="1">Nucleus</location>
    </subcellularLocation>
</comment>